<comment type="caution">
    <text evidence="1">The sequence shown here is derived from an EMBL/GenBank/DDBJ whole genome shotgun (WGS) entry which is preliminary data.</text>
</comment>
<evidence type="ECO:0000313" key="1">
    <source>
        <dbReference type="EMBL" id="CAD7002249.1"/>
    </source>
</evidence>
<proteinExistence type="predicted"/>
<dbReference type="AlphaFoldDB" id="A0A811USW0"/>
<sequence length="128" mass="14883">MTDDNKQDNNQVTTRATRSDVTVYLAEESPTEDIKDKNTRTYVFVHNWCQLRHEVLVATRAMNEQQKVKIAFQLLRRASLGVSSNTLVVSNTIFRRTFEAVSSVSVTCWRIRSNDNRLPIYCLTSRRR</sequence>
<accession>A0A811USW0</accession>
<dbReference type="Proteomes" id="UP000606786">
    <property type="component" value="Unassembled WGS sequence"/>
</dbReference>
<dbReference type="EMBL" id="CAJHJT010000034">
    <property type="protein sequence ID" value="CAD7002249.1"/>
    <property type="molecule type" value="Genomic_DNA"/>
</dbReference>
<organism evidence="1 2">
    <name type="scientific">Ceratitis capitata</name>
    <name type="common">Mediterranean fruit fly</name>
    <name type="synonym">Tephritis capitata</name>
    <dbReference type="NCBI Taxonomy" id="7213"/>
    <lineage>
        <taxon>Eukaryota</taxon>
        <taxon>Metazoa</taxon>
        <taxon>Ecdysozoa</taxon>
        <taxon>Arthropoda</taxon>
        <taxon>Hexapoda</taxon>
        <taxon>Insecta</taxon>
        <taxon>Pterygota</taxon>
        <taxon>Neoptera</taxon>
        <taxon>Endopterygota</taxon>
        <taxon>Diptera</taxon>
        <taxon>Brachycera</taxon>
        <taxon>Muscomorpha</taxon>
        <taxon>Tephritoidea</taxon>
        <taxon>Tephritidae</taxon>
        <taxon>Ceratitis</taxon>
        <taxon>Ceratitis</taxon>
    </lineage>
</organism>
<name>A0A811USW0_CERCA</name>
<evidence type="ECO:0000313" key="2">
    <source>
        <dbReference type="Proteomes" id="UP000606786"/>
    </source>
</evidence>
<reference evidence="1" key="1">
    <citation type="submission" date="2020-11" db="EMBL/GenBank/DDBJ databases">
        <authorList>
            <person name="Whitehead M."/>
        </authorList>
    </citation>
    <scope>NUCLEOTIDE SEQUENCE</scope>
    <source>
        <strain evidence="1">EGII</strain>
    </source>
</reference>
<gene>
    <name evidence="1" type="ORF">CCAP1982_LOCUS10745</name>
</gene>
<protein>
    <submittedName>
        <fullName evidence="1">(Mediterranean fruit fly) hypothetical protein</fullName>
    </submittedName>
</protein>
<keyword evidence="2" id="KW-1185">Reference proteome</keyword>